<keyword evidence="2" id="KW-1185">Reference proteome</keyword>
<organism evidence="1 2">
    <name type="scientific">Coniella lustricola</name>
    <dbReference type="NCBI Taxonomy" id="2025994"/>
    <lineage>
        <taxon>Eukaryota</taxon>
        <taxon>Fungi</taxon>
        <taxon>Dikarya</taxon>
        <taxon>Ascomycota</taxon>
        <taxon>Pezizomycotina</taxon>
        <taxon>Sordariomycetes</taxon>
        <taxon>Sordariomycetidae</taxon>
        <taxon>Diaporthales</taxon>
        <taxon>Schizoparmaceae</taxon>
        <taxon>Coniella</taxon>
    </lineage>
</organism>
<dbReference type="InParanoid" id="A0A2T3A9A5"/>
<dbReference type="STRING" id="2025994.A0A2T3A9A5"/>
<protein>
    <submittedName>
        <fullName evidence="1">Uncharacterized protein</fullName>
    </submittedName>
</protein>
<evidence type="ECO:0000313" key="2">
    <source>
        <dbReference type="Proteomes" id="UP000241462"/>
    </source>
</evidence>
<reference evidence="1 2" key="1">
    <citation type="journal article" date="2018" name="Mycol. Prog.">
        <title>Coniella lustricola, a new species from submerged detritus.</title>
        <authorList>
            <person name="Raudabaugh D.B."/>
            <person name="Iturriaga T."/>
            <person name="Carver A."/>
            <person name="Mondo S."/>
            <person name="Pangilinan J."/>
            <person name="Lipzen A."/>
            <person name="He G."/>
            <person name="Amirebrahimi M."/>
            <person name="Grigoriev I.V."/>
            <person name="Miller A.N."/>
        </authorList>
    </citation>
    <scope>NUCLEOTIDE SEQUENCE [LARGE SCALE GENOMIC DNA]</scope>
    <source>
        <strain evidence="1 2">B22-T-1</strain>
    </source>
</reference>
<accession>A0A2T3A9A5</accession>
<gene>
    <name evidence="1" type="ORF">BD289DRAFT_482332</name>
</gene>
<dbReference type="EMBL" id="KZ678433">
    <property type="protein sequence ID" value="PSR87127.1"/>
    <property type="molecule type" value="Genomic_DNA"/>
</dbReference>
<dbReference type="AlphaFoldDB" id="A0A2T3A9A5"/>
<sequence>MHITLDDSLGFEISLFGSYVLEITLTTGQFELLPFMISTPNIIINAKLQLDVLPGPNLPEDLVIKSIELGKQN</sequence>
<evidence type="ECO:0000313" key="1">
    <source>
        <dbReference type="EMBL" id="PSR87127.1"/>
    </source>
</evidence>
<proteinExistence type="predicted"/>
<name>A0A2T3A9A5_9PEZI</name>
<dbReference type="Proteomes" id="UP000241462">
    <property type="component" value="Unassembled WGS sequence"/>
</dbReference>